<dbReference type="Pfam" id="PF00225">
    <property type="entry name" value="Kinesin"/>
    <property type="match status" value="1"/>
</dbReference>
<feature type="compositionally biased region" description="Polar residues" evidence="8">
    <location>
        <begin position="166"/>
        <end position="182"/>
    </location>
</feature>
<keyword evidence="2 5" id="KW-0547">Nucleotide-binding</keyword>
<evidence type="ECO:0000313" key="11">
    <source>
        <dbReference type="Proteomes" id="UP001295423"/>
    </source>
</evidence>
<evidence type="ECO:0000313" key="10">
    <source>
        <dbReference type="EMBL" id="CAJ1936959.1"/>
    </source>
</evidence>
<sequence length="865" mass="97056">MNTSMVEDCTIDDTLSSAESSQEFTFSTASTLRRNLAETFDQQVFPPKNQQKNVRPHDLNPASQSVKIVPISDRIQQCEAVSMGRDIKPPLIPSRKLRPNNPIPPDSFSVYLRIRPPDSYMTGKEQADSRKRKMISEQAINTIEIVPPKDPKQNPTTVRTFPPPESNTSKFHSSQRNGQNSASLASAIKEFQFHQVLPHDTSQQDFYSVVAAPLVQNVFNVSQPNHAPSHLSRSGSQNSALLFSYGITNAGKTHTMLGSTTSAPDTSKWGIIPRAISDILDRIKFAAIEQGEASDLFVSCFEVYNEQIFDLLPKGSPMSRVGPPPVLKVREACGQILVRGLAKHKISAVTEGVTLTRTANDRRHTSSNNLNSGSSRSHFICQLQVVPSIGGGVPALAKLETSASGYTTDEEAASMQKRKEATIWLVDLAGSERAKRTGLGSSRQKEASQINKSLLTLMRCLTAMREKGSKSSSNVIPFRESKLTHLFMRHLTGSSSHRTSMVVNVNPSIADFDETQHVLAYASKAKTIQLKPSEMYDKYDSFGAEYDLNGRKKSKTTNIGKHILSKVLGKLSPTNIASRLSPRKYTQHSKNVLQNHFLTVQSDENLQEILVKKGEKITSLKGALDSANAEIEKLRVENAGLIEDLQEQERHIRIEVSEEIEERFKATRARSIQELERLQSKLASDPSLCRSTRKAQMDKTDVRIHELMDQVGECEEEMTRLRKEHASEKMHLQSRIRVLEVMKKTVRFDDQTMDRISTLEKELESSKKQNENLYKSKEELIKTYEKLLHEEDEERSIDSTDSKGDEEDSSSLENTAPTFGLRHTPRRPFQAINRANTQERNMQHLKTEKGTSSGPNRRNTSQMTW</sequence>
<dbReference type="GO" id="GO:0007018">
    <property type="term" value="P:microtubule-based movement"/>
    <property type="evidence" value="ECO:0007669"/>
    <property type="project" value="InterPro"/>
</dbReference>
<dbReference type="Gene3D" id="3.40.850.10">
    <property type="entry name" value="Kinesin motor domain"/>
    <property type="match status" value="1"/>
</dbReference>
<evidence type="ECO:0000256" key="3">
    <source>
        <dbReference type="ARBA" id="ARBA00022840"/>
    </source>
</evidence>
<keyword evidence="11" id="KW-1185">Reference proteome</keyword>
<dbReference type="GO" id="GO:0003777">
    <property type="term" value="F:microtubule motor activity"/>
    <property type="evidence" value="ECO:0007669"/>
    <property type="project" value="InterPro"/>
</dbReference>
<evidence type="ECO:0000259" key="9">
    <source>
        <dbReference type="PROSITE" id="PS50067"/>
    </source>
</evidence>
<feature type="region of interest" description="Disordered" evidence="8">
    <location>
        <begin position="146"/>
        <end position="182"/>
    </location>
</feature>
<evidence type="ECO:0000256" key="6">
    <source>
        <dbReference type="RuleBase" id="RU000394"/>
    </source>
</evidence>
<dbReference type="SMART" id="SM00129">
    <property type="entry name" value="KISc"/>
    <property type="match status" value="1"/>
</dbReference>
<keyword evidence="4 5" id="KW-0505">Motor protein</keyword>
<dbReference type="InterPro" id="IPR036961">
    <property type="entry name" value="Kinesin_motor_dom_sf"/>
</dbReference>
<name>A0AAD2CJZ3_9STRA</name>
<dbReference type="PANTHER" id="PTHR24115">
    <property type="entry name" value="KINESIN-RELATED"/>
    <property type="match status" value="1"/>
</dbReference>
<feature type="coiled-coil region" evidence="7">
    <location>
        <begin position="617"/>
        <end position="662"/>
    </location>
</feature>
<dbReference type="InterPro" id="IPR019821">
    <property type="entry name" value="Kinesin_motor_CS"/>
</dbReference>
<proteinExistence type="inferred from homology"/>
<dbReference type="PANTHER" id="PTHR24115:SF1008">
    <property type="entry name" value="KINESIN-LIKE PROTEIN SUBITO"/>
    <property type="match status" value="1"/>
</dbReference>
<feature type="compositionally biased region" description="Polar residues" evidence="8">
    <location>
        <begin position="850"/>
        <end position="865"/>
    </location>
</feature>
<dbReference type="EMBL" id="CAKOGP040000580">
    <property type="protein sequence ID" value="CAJ1936959.1"/>
    <property type="molecule type" value="Genomic_DNA"/>
</dbReference>
<dbReference type="GO" id="GO:0005524">
    <property type="term" value="F:ATP binding"/>
    <property type="evidence" value="ECO:0007669"/>
    <property type="project" value="UniProtKB-UniRule"/>
</dbReference>
<dbReference type="AlphaFoldDB" id="A0AAD2CJZ3"/>
<keyword evidence="3 5" id="KW-0067">ATP-binding</keyword>
<dbReference type="InterPro" id="IPR001752">
    <property type="entry name" value="Kinesin_motor_dom"/>
</dbReference>
<evidence type="ECO:0000256" key="5">
    <source>
        <dbReference type="PROSITE-ProRule" id="PRU00283"/>
    </source>
</evidence>
<dbReference type="GO" id="GO:0005634">
    <property type="term" value="C:nucleus"/>
    <property type="evidence" value="ECO:0007669"/>
    <property type="project" value="TreeGrafter"/>
</dbReference>
<protein>
    <recommendedName>
        <fullName evidence="6">Kinesin-like protein</fullName>
    </recommendedName>
</protein>
<organism evidence="10 11">
    <name type="scientific">Cylindrotheca closterium</name>
    <dbReference type="NCBI Taxonomy" id="2856"/>
    <lineage>
        <taxon>Eukaryota</taxon>
        <taxon>Sar</taxon>
        <taxon>Stramenopiles</taxon>
        <taxon>Ochrophyta</taxon>
        <taxon>Bacillariophyta</taxon>
        <taxon>Bacillariophyceae</taxon>
        <taxon>Bacillariophycidae</taxon>
        <taxon>Bacillariales</taxon>
        <taxon>Bacillariaceae</taxon>
        <taxon>Cylindrotheca</taxon>
    </lineage>
</organism>
<dbReference type="GO" id="GO:0005874">
    <property type="term" value="C:microtubule"/>
    <property type="evidence" value="ECO:0007669"/>
    <property type="project" value="UniProtKB-KW"/>
</dbReference>
<evidence type="ECO:0000256" key="8">
    <source>
        <dbReference type="SAM" id="MobiDB-lite"/>
    </source>
</evidence>
<dbReference type="GO" id="GO:0016887">
    <property type="term" value="F:ATP hydrolysis activity"/>
    <property type="evidence" value="ECO:0007669"/>
    <property type="project" value="TreeGrafter"/>
</dbReference>
<keyword evidence="7" id="KW-0175">Coiled coil</keyword>
<dbReference type="SUPFAM" id="SSF52540">
    <property type="entry name" value="P-loop containing nucleoside triphosphate hydrolases"/>
    <property type="match status" value="1"/>
</dbReference>
<dbReference type="InterPro" id="IPR027417">
    <property type="entry name" value="P-loop_NTPase"/>
</dbReference>
<comment type="caution">
    <text evidence="10">The sequence shown here is derived from an EMBL/GenBank/DDBJ whole genome shotgun (WGS) entry which is preliminary data.</text>
</comment>
<feature type="region of interest" description="Disordered" evidence="8">
    <location>
        <begin position="790"/>
        <end position="865"/>
    </location>
</feature>
<dbReference type="GO" id="GO:0008017">
    <property type="term" value="F:microtubule binding"/>
    <property type="evidence" value="ECO:0007669"/>
    <property type="project" value="InterPro"/>
</dbReference>
<feature type="binding site" evidence="5">
    <location>
        <begin position="246"/>
        <end position="253"/>
    </location>
    <ligand>
        <name>ATP</name>
        <dbReference type="ChEBI" id="CHEBI:30616"/>
    </ligand>
</feature>
<evidence type="ECO:0000256" key="2">
    <source>
        <dbReference type="ARBA" id="ARBA00022741"/>
    </source>
</evidence>
<keyword evidence="1 6" id="KW-0493">Microtubule</keyword>
<evidence type="ECO:0000256" key="1">
    <source>
        <dbReference type="ARBA" id="ARBA00022701"/>
    </source>
</evidence>
<dbReference type="GO" id="GO:0005871">
    <property type="term" value="C:kinesin complex"/>
    <property type="evidence" value="ECO:0007669"/>
    <property type="project" value="TreeGrafter"/>
</dbReference>
<dbReference type="Proteomes" id="UP001295423">
    <property type="component" value="Unassembled WGS sequence"/>
</dbReference>
<gene>
    <name evidence="10" type="ORF">CYCCA115_LOCUS5447</name>
</gene>
<comment type="similarity">
    <text evidence="5 6">Belongs to the TRAFAC class myosin-kinesin ATPase superfamily. Kinesin family.</text>
</comment>
<reference evidence="10" key="1">
    <citation type="submission" date="2023-08" db="EMBL/GenBank/DDBJ databases">
        <authorList>
            <person name="Audoor S."/>
            <person name="Bilcke G."/>
        </authorList>
    </citation>
    <scope>NUCLEOTIDE SEQUENCE</scope>
</reference>
<accession>A0AAD2CJZ3</accession>
<evidence type="ECO:0000256" key="4">
    <source>
        <dbReference type="ARBA" id="ARBA00023175"/>
    </source>
</evidence>
<dbReference type="InterPro" id="IPR027640">
    <property type="entry name" value="Kinesin-like_fam"/>
</dbReference>
<dbReference type="PRINTS" id="PR00380">
    <property type="entry name" value="KINESINHEAVY"/>
</dbReference>
<feature type="domain" description="Kinesin motor" evidence="9">
    <location>
        <begin position="107"/>
        <end position="528"/>
    </location>
</feature>
<dbReference type="PROSITE" id="PS50067">
    <property type="entry name" value="KINESIN_MOTOR_2"/>
    <property type="match status" value="1"/>
</dbReference>
<evidence type="ECO:0000256" key="7">
    <source>
        <dbReference type="SAM" id="Coils"/>
    </source>
</evidence>
<dbReference type="PROSITE" id="PS00411">
    <property type="entry name" value="KINESIN_MOTOR_1"/>
    <property type="match status" value="1"/>
</dbReference>